<feature type="compositionally biased region" description="Polar residues" evidence="1">
    <location>
        <begin position="563"/>
        <end position="572"/>
    </location>
</feature>
<feature type="compositionally biased region" description="Basic and acidic residues" evidence="1">
    <location>
        <begin position="783"/>
        <end position="792"/>
    </location>
</feature>
<keyword evidence="4" id="KW-1185">Reference proteome</keyword>
<feature type="region of interest" description="Disordered" evidence="1">
    <location>
        <begin position="854"/>
        <end position="875"/>
    </location>
</feature>
<feature type="region of interest" description="Disordered" evidence="1">
    <location>
        <begin position="63"/>
        <end position="97"/>
    </location>
</feature>
<feature type="domain" description="HAUS augmin-like complex subunit 6 N-terminal" evidence="2">
    <location>
        <begin position="105"/>
        <end position="332"/>
    </location>
</feature>
<name>A0ABR3ZBY2_9PEZI</name>
<protein>
    <recommendedName>
        <fullName evidence="2">HAUS augmin-like complex subunit 6 N-terminal domain-containing protein</fullName>
    </recommendedName>
</protein>
<proteinExistence type="predicted"/>
<sequence length="875" mass="96490">MPTSPSTTAGLVRTRSLRPPKTIAPTSINNNTTATATASSSKINSYSTRNPALIRRTADSITSGSTLASVTPVESSEAQHHPTNPTGARQQPSGSSGPSRCLKLFLANLRALDLDLRPDWPDISPLTFASSASSLGQKKRVQSVEWALFYLFKLWDPEECRTKLQLLFPPNDQVQSLNLRAALLRCLDQAKKNGVLSREMIIRKTMLDDCKGERLEEVLAGFSAAVLKRVIAENPHSRCPAIAQTLALENRGISGEGEQIPALILAHKASLSRQLREKQKTQGLYQDLSELLDVKERTLARRQEQLEAVMPSEAVTPQQKTEVNRMVRNNWAGNDQWMEALLHGDGAEASKDPFLNTPFDKVWRRLHAGRLSELEEKPKSLLGQLDLRIQAQQERLAKWQDFQERIFGTSENRPINTNPVSTRRTSRCTIDLHFTAHPDLSSASAVASSHRKADNSLVTTFPTMIVETGDYSSLIRDFYADIAAINGTKHTSLSSQSRMRKDPPRKPHRSPIASQEPIFTANSSSSEDPASSRTSESPTSCHIRSGSIKSPPRMSLPRVTLPSVPTTDSVEPSLQLHPPRSSWEKSVERPIRVRRGDETPVRKLGPRRMPSPKPPPKIGAPGSSKEKGPGMFPGLRKLSGSIMGIKPSSGISVDSRVSTKIITTSMETKKPTPVAVLSPGSEPPRDTQTLDGQVEEILEAMQNASPSPTRKIQPCRTMSLADRTRLSIMKTTSFDLDLDQDTNPEQSSPSVEVHAPEIQPPDNEPMGDLVARTRNSMAGFEAAQKKAQVDRRRSLRLQRTASRKDKGKSRFDDVPEECLNVPQTGDVLDADEELSHEMSFLGLMDSQEDYEAVFRSRPKIKTSPAPSPSRMGFGS</sequence>
<organism evidence="3 4">
    <name type="scientific">Ceratocystis pirilliformis</name>
    <dbReference type="NCBI Taxonomy" id="259994"/>
    <lineage>
        <taxon>Eukaryota</taxon>
        <taxon>Fungi</taxon>
        <taxon>Dikarya</taxon>
        <taxon>Ascomycota</taxon>
        <taxon>Pezizomycotina</taxon>
        <taxon>Sordariomycetes</taxon>
        <taxon>Hypocreomycetidae</taxon>
        <taxon>Microascales</taxon>
        <taxon>Ceratocystidaceae</taxon>
        <taxon>Ceratocystis</taxon>
    </lineage>
</organism>
<dbReference type="EMBL" id="JAWDJO010000044">
    <property type="protein sequence ID" value="KAL1897525.1"/>
    <property type="molecule type" value="Genomic_DNA"/>
</dbReference>
<feature type="region of interest" description="Disordered" evidence="1">
    <location>
        <begin position="663"/>
        <end position="688"/>
    </location>
</feature>
<evidence type="ECO:0000256" key="1">
    <source>
        <dbReference type="SAM" id="MobiDB-lite"/>
    </source>
</evidence>
<feature type="compositionally biased region" description="Basic and acidic residues" evidence="1">
    <location>
        <begin position="582"/>
        <end position="601"/>
    </location>
</feature>
<feature type="region of interest" description="Disordered" evidence="1">
    <location>
        <begin position="733"/>
        <end position="816"/>
    </location>
</feature>
<feature type="region of interest" description="Disordered" evidence="1">
    <location>
        <begin position="1"/>
        <end position="45"/>
    </location>
</feature>
<evidence type="ECO:0000259" key="2">
    <source>
        <dbReference type="Pfam" id="PF14661"/>
    </source>
</evidence>
<dbReference type="Pfam" id="PF14661">
    <property type="entry name" value="HAUS6_N"/>
    <property type="match status" value="1"/>
</dbReference>
<comment type="caution">
    <text evidence="3">The sequence shown here is derived from an EMBL/GenBank/DDBJ whole genome shotgun (WGS) entry which is preliminary data.</text>
</comment>
<feature type="compositionally biased region" description="Pro residues" evidence="1">
    <location>
        <begin position="609"/>
        <end position="618"/>
    </location>
</feature>
<reference evidence="3 4" key="1">
    <citation type="journal article" date="2024" name="IMA Fungus">
        <title>IMA Genome - F19 : A genome assembly and annotation guide to empower mycologists, including annotated draft genome sequences of Ceratocystis pirilliformis, Diaporthe australafricana, Fusarium ophioides, Paecilomyces lecythidis, and Sporothrix stenoceras.</title>
        <authorList>
            <person name="Aylward J."/>
            <person name="Wilson A.M."/>
            <person name="Visagie C.M."/>
            <person name="Spraker J."/>
            <person name="Barnes I."/>
            <person name="Buitendag C."/>
            <person name="Ceriani C."/>
            <person name="Del Mar Angel L."/>
            <person name="du Plessis D."/>
            <person name="Fuchs T."/>
            <person name="Gasser K."/>
            <person name="Kramer D."/>
            <person name="Li W."/>
            <person name="Munsamy K."/>
            <person name="Piso A."/>
            <person name="Price J.L."/>
            <person name="Sonnekus B."/>
            <person name="Thomas C."/>
            <person name="van der Nest A."/>
            <person name="van Dijk A."/>
            <person name="van Heerden A."/>
            <person name="van Vuuren N."/>
            <person name="Yilmaz N."/>
            <person name="Duong T.A."/>
            <person name="van der Merwe N.A."/>
            <person name="Wingfield M.J."/>
            <person name="Wingfield B.D."/>
        </authorList>
    </citation>
    <scope>NUCLEOTIDE SEQUENCE [LARGE SCALE GENOMIC DNA]</scope>
    <source>
        <strain evidence="3 4">CMW 12675</strain>
    </source>
</reference>
<dbReference type="Proteomes" id="UP001583280">
    <property type="component" value="Unassembled WGS sequence"/>
</dbReference>
<feature type="compositionally biased region" description="Low complexity" evidence="1">
    <location>
        <begin position="23"/>
        <end position="45"/>
    </location>
</feature>
<dbReference type="InterPro" id="IPR028163">
    <property type="entry name" value="HAUS_6_N"/>
</dbReference>
<feature type="region of interest" description="Disordered" evidence="1">
    <location>
        <begin position="490"/>
        <end position="640"/>
    </location>
</feature>
<evidence type="ECO:0000313" key="3">
    <source>
        <dbReference type="EMBL" id="KAL1897525.1"/>
    </source>
</evidence>
<accession>A0ABR3ZBY2</accession>
<gene>
    <name evidence="3" type="ORF">Cpir12675_002313</name>
</gene>
<feature type="compositionally biased region" description="Basic and acidic residues" evidence="1">
    <location>
        <begin position="802"/>
        <end position="813"/>
    </location>
</feature>
<evidence type="ECO:0000313" key="4">
    <source>
        <dbReference type="Proteomes" id="UP001583280"/>
    </source>
</evidence>
<feature type="compositionally biased region" description="Low complexity" evidence="1">
    <location>
        <begin position="523"/>
        <end position="537"/>
    </location>
</feature>